<reference evidence="1 2" key="1">
    <citation type="journal article" date="2024" name="Science">
        <title>Giant polyketide synthase enzymes in the biosynthesis of giant marine polyether toxins.</title>
        <authorList>
            <person name="Fallon T.R."/>
            <person name="Shende V.V."/>
            <person name="Wierzbicki I.H."/>
            <person name="Pendleton A.L."/>
            <person name="Watervoot N.F."/>
            <person name="Auber R.P."/>
            <person name="Gonzalez D.J."/>
            <person name="Wisecaver J.H."/>
            <person name="Moore B.S."/>
        </authorList>
    </citation>
    <scope>NUCLEOTIDE SEQUENCE [LARGE SCALE GENOMIC DNA]</scope>
    <source>
        <strain evidence="1 2">12B1</strain>
    </source>
</reference>
<name>A0AB34J7Q5_PRYPA</name>
<evidence type="ECO:0000313" key="2">
    <source>
        <dbReference type="Proteomes" id="UP001515480"/>
    </source>
</evidence>
<protein>
    <submittedName>
        <fullName evidence="1">Uncharacterized protein</fullName>
    </submittedName>
</protein>
<organism evidence="1 2">
    <name type="scientific">Prymnesium parvum</name>
    <name type="common">Toxic golden alga</name>
    <dbReference type="NCBI Taxonomy" id="97485"/>
    <lineage>
        <taxon>Eukaryota</taxon>
        <taxon>Haptista</taxon>
        <taxon>Haptophyta</taxon>
        <taxon>Prymnesiophyceae</taxon>
        <taxon>Prymnesiales</taxon>
        <taxon>Prymnesiaceae</taxon>
        <taxon>Prymnesium</taxon>
    </lineage>
</organism>
<gene>
    <name evidence="1" type="ORF">AB1Y20_002339</name>
</gene>
<dbReference type="EMBL" id="JBGBPQ010000011">
    <property type="protein sequence ID" value="KAL1515723.1"/>
    <property type="molecule type" value="Genomic_DNA"/>
</dbReference>
<comment type="caution">
    <text evidence="1">The sequence shown here is derived from an EMBL/GenBank/DDBJ whole genome shotgun (WGS) entry which is preliminary data.</text>
</comment>
<evidence type="ECO:0000313" key="1">
    <source>
        <dbReference type="EMBL" id="KAL1515723.1"/>
    </source>
</evidence>
<dbReference type="Proteomes" id="UP001515480">
    <property type="component" value="Unassembled WGS sequence"/>
</dbReference>
<dbReference type="AlphaFoldDB" id="A0AB34J7Q5"/>
<proteinExistence type="predicted"/>
<sequence>MAVALPSRRALALRPLLARRQPPMAACRHAWSYAPRSSPHRLLRRCTSASPATSAIEPVGLGISSAPLTGVGARQLFKAMLFGIDGADRFLPVTSVSVRPAHGAAAEEGAVLRAMTLDDGTKVVEHVYADRLEGLIRFVQLEGAREGELEVVHVMHSSPLRLEYYQRHRLTGERVFWDAPRRVMTEAIDATVALARAAESHAAATDDFGGKA</sequence>
<accession>A0AB34J7Q5</accession>
<keyword evidence="2" id="KW-1185">Reference proteome</keyword>